<dbReference type="PATRIC" id="fig|80854.5.peg.2328"/>
<dbReference type="EMBL" id="FPLD01000136">
    <property type="protein sequence ID" value="SGZ19082.1"/>
    <property type="molecule type" value="Genomic_DNA"/>
</dbReference>
<dbReference type="RefSeq" id="WP_045110390.1">
    <property type="nucleotide sequence ID" value="NZ_CAWRBC010000025.1"/>
</dbReference>
<feature type="signal peptide" evidence="2">
    <location>
        <begin position="1"/>
        <end position="22"/>
    </location>
</feature>
<dbReference type="PANTHER" id="PTHR40124">
    <property type="match status" value="1"/>
</dbReference>
<dbReference type="OrthoDB" id="7552220at2"/>
<protein>
    <recommendedName>
        <fullName evidence="3">Polysaccharide lyase 14 domain-containing protein</fullName>
    </recommendedName>
</protein>
<name>A0A090IDP3_9GAMM</name>
<reference evidence="4 5" key="1">
    <citation type="submission" date="2016-11" db="EMBL/GenBank/DDBJ databases">
        <authorList>
            <person name="Jaros S."/>
            <person name="Januszkiewicz K."/>
            <person name="Wedrychowicz H."/>
        </authorList>
    </citation>
    <scope>NUCLEOTIDE SEQUENCE [LARGE SCALE GENOMIC DNA]</scope>
    <source>
        <strain evidence="4">NVI 5450</strain>
    </source>
</reference>
<dbReference type="PANTHER" id="PTHR40124:SF1">
    <property type="entry name" value="DISAGGREGATASE RELATED REPEAT PROTEIN"/>
    <property type="match status" value="1"/>
</dbReference>
<organism evidence="4 5">
    <name type="scientific">Moritella viscosa</name>
    <dbReference type="NCBI Taxonomy" id="80854"/>
    <lineage>
        <taxon>Bacteria</taxon>
        <taxon>Pseudomonadati</taxon>
        <taxon>Pseudomonadota</taxon>
        <taxon>Gammaproteobacteria</taxon>
        <taxon>Alteromonadales</taxon>
        <taxon>Moritellaceae</taxon>
        <taxon>Moritella</taxon>
    </lineage>
</organism>
<proteinExistence type="predicted"/>
<dbReference type="Gene3D" id="2.60.120.200">
    <property type="match status" value="1"/>
</dbReference>
<dbReference type="InterPro" id="IPR048958">
    <property type="entry name" value="Polysacc_lyase_14"/>
</dbReference>
<dbReference type="KEGG" id="mvs:MVIS_2180"/>
<evidence type="ECO:0000256" key="1">
    <source>
        <dbReference type="SAM" id="MobiDB-lite"/>
    </source>
</evidence>
<dbReference type="STRING" id="80854.MVIS_2180"/>
<dbReference type="AlphaFoldDB" id="A0A090IDP3"/>
<dbReference type="HOGENOM" id="CLU_899591_0_0_6"/>
<evidence type="ECO:0000313" key="5">
    <source>
        <dbReference type="Proteomes" id="UP000183794"/>
    </source>
</evidence>
<dbReference type="Pfam" id="PF21294">
    <property type="entry name" value="Polysacc_lyase_14"/>
    <property type="match status" value="1"/>
</dbReference>
<evidence type="ECO:0000256" key="2">
    <source>
        <dbReference type="SAM" id="SignalP"/>
    </source>
</evidence>
<sequence>MKKLLLCAFTCIFLVACGGSSSTDEKTQTEPKPSPTPSPSPDPELDPSNIHDVVPNVDYKNAVGIINNINFDHHQDGGYTVDMFNGDFENEWGKITGRANIVDRNGSQQLAVTHPKDQYKQGISSGKKLNEYNELYFSYQITFGKNYDFSMGGKLPGLAGLNPNSSNNPDGCNSVGKDDGFSLRSMFREDGRAIGYFYHQDKTRKCGDEIDYQHGGKNFSFKREKTYLIEQYVKMNDANQANGIVTIYVNGFKVLEKTNMTFSENGIYAINYQYFQLWHGGNNSDWAVDRDSTAYFDHVTLSTKAISYK</sequence>
<gene>
    <name evidence="4" type="ORF">NVI5450_4725</name>
</gene>
<evidence type="ECO:0000259" key="3">
    <source>
        <dbReference type="Pfam" id="PF21294"/>
    </source>
</evidence>
<feature type="region of interest" description="Disordered" evidence="1">
    <location>
        <begin position="20"/>
        <end position="49"/>
    </location>
</feature>
<feature type="chain" id="PRO_5015029823" description="Polysaccharide lyase 14 domain-containing protein" evidence="2">
    <location>
        <begin position="23"/>
        <end position="309"/>
    </location>
</feature>
<keyword evidence="2" id="KW-0732">Signal</keyword>
<evidence type="ECO:0000313" key="4">
    <source>
        <dbReference type="EMBL" id="SGZ19082.1"/>
    </source>
</evidence>
<feature type="domain" description="Polysaccharide lyase 14" evidence="3">
    <location>
        <begin position="116"/>
        <end position="298"/>
    </location>
</feature>
<dbReference type="Proteomes" id="UP000183794">
    <property type="component" value="Unassembled WGS sequence"/>
</dbReference>
<accession>A0A090IDP3</accession>
<feature type="compositionally biased region" description="Pro residues" evidence="1">
    <location>
        <begin position="32"/>
        <end position="42"/>
    </location>
</feature>
<dbReference type="PROSITE" id="PS51257">
    <property type="entry name" value="PROKAR_LIPOPROTEIN"/>
    <property type="match status" value="1"/>
</dbReference>